<dbReference type="InterPro" id="IPR044925">
    <property type="entry name" value="His-Me_finger_sf"/>
</dbReference>
<proteinExistence type="predicted"/>
<evidence type="ECO:0000313" key="3">
    <source>
        <dbReference type="EMBL" id="QJP08371.1"/>
    </source>
</evidence>
<name>A0A7Z3GQ32_9PSED</name>
<dbReference type="Proteomes" id="UP000502549">
    <property type="component" value="Chromosome"/>
</dbReference>
<dbReference type="KEGG" id="pmui:G4G71_10975"/>
<dbReference type="EMBL" id="CP048833">
    <property type="protein sequence ID" value="QJP10485.1"/>
    <property type="molecule type" value="Genomic_DNA"/>
</dbReference>
<evidence type="ECO:0000313" key="4">
    <source>
        <dbReference type="EMBL" id="QJP10485.1"/>
    </source>
</evidence>
<keyword evidence="3" id="KW-0378">Hydrolase</keyword>
<sequence length="168" mass="19210">MQEQLTQERLMKLLQYDKATGEFTWLVRKGSRAEKGAVAGSDDGQGYIHIAIDGTYHRAHRLAWLYCHGRWPDGQVDHLNHRRDDNRLSNLREVSHSENQRNASRCRNNTSGEHGISYESGRQRWRVQVSALGTGRRKHVGYFSTMHEAIAARDAAYALNGYHANHGK</sequence>
<accession>A0A7Z3GQ32</accession>
<feature type="domain" description="HNH nuclease" evidence="2">
    <location>
        <begin position="58"/>
        <end position="101"/>
    </location>
</feature>
<dbReference type="KEGG" id="pmui:G4G71_22305"/>
<gene>
    <name evidence="3" type="ORF">G4G71_10975</name>
    <name evidence="4" type="ORF">G4G71_22305</name>
</gene>
<feature type="region of interest" description="Disordered" evidence="1">
    <location>
        <begin position="94"/>
        <end position="117"/>
    </location>
</feature>
<dbReference type="Gene3D" id="3.90.75.20">
    <property type="match status" value="1"/>
</dbReference>
<dbReference type="InterPro" id="IPR003615">
    <property type="entry name" value="HNH_nuc"/>
</dbReference>
<dbReference type="RefSeq" id="WP_169937560.1">
    <property type="nucleotide sequence ID" value="NZ_CP048833.1"/>
</dbReference>
<protein>
    <submittedName>
        <fullName evidence="3">HNH endonuclease</fullName>
    </submittedName>
</protein>
<reference evidence="3 5" key="1">
    <citation type="submission" date="2020-02" db="EMBL/GenBank/DDBJ databases">
        <title>Complete genome sequence of Pseudomonas multiresinivorans ORNL1.</title>
        <authorList>
            <person name="Podar M."/>
        </authorList>
    </citation>
    <scope>NUCLEOTIDE SEQUENCE [LARGE SCALE GENOMIC DNA]</scope>
    <source>
        <strain evidence="3">Populi</strain>
        <strain evidence="5">populi</strain>
    </source>
</reference>
<dbReference type="Pfam" id="PF13392">
    <property type="entry name" value="HNH_3"/>
    <property type="match status" value="1"/>
</dbReference>
<keyword evidence="3" id="KW-0255">Endonuclease</keyword>
<dbReference type="GO" id="GO:0004519">
    <property type="term" value="F:endonuclease activity"/>
    <property type="evidence" value="ECO:0007669"/>
    <property type="project" value="UniProtKB-KW"/>
</dbReference>
<keyword evidence="5" id="KW-1185">Reference proteome</keyword>
<feature type="compositionally biased region" description="Polar residues" evidence="1">
    <location>
        <begin position="100"/>
        <end position="112"/>
    </location>
</feature>
<evidence type="ECO:0000259" key="2">
    <source>
        <dbReference type="Pfam" id="PF13392"/>
    </source>
</evidence>
<dbReference type="EMBL" id="CP048833">
    <property type="protein sequence ID" value="QJP08371.1"/>
    <property type="molecule type" value="Genomic_DNA"/>
</dbReference>
<evidence type="ECO:0000256" key="1">
    <source>
        <dbReference type="SAM" id="MobiDB-lite"/>
    </source>
</evidence>
<evidence type="ECO:0000313" key="5">
    <source>
        <dbReference type="Proteomes" id="UP000502549"/>
    </source>
</evidence>
<dbReference type="SUPFAM" id="SSF54060">
    <property type="entry name" value="His-Me finger endonucleases"/>
    <property type="match status" value="1"/>
</dbReference>
<keyword evidence="3" id="KW-0540">Nuclease</keyword>
<organism evidence="3 5">
    <name type="scientific">Pseudomonas multiresinivorans</name>
    <dbReference type="NCBI Taxonomy" id="95301"/>
    <lineage>
        <taxon>Bacteria</taxon>
        <taxon>Pseudomonadati</taxon>
        <taxon>Pseudomonadota</taxon>
        <taxon>Gammaproteobacteria</taxon>
        <taxon>Pseudomonadales</taxon>
        <taxon>Pseudomonadaceae</taxon>
        <taxon>Pseudomonas</taxon>
    </lineage>
</organism>
<dbReference type="AlphaFoldDB" id="A0A7Z3GQ32"/>